<evidence type="ECO:0000256" key="1">
    <source>
        <dbReference type="ARBA" id="ARBA00022676"/>
    </source>
</evidence>
<evidence type="ECO:0000259" key="3">
    <source>
        <dbReference type="Pfam" id="PF00534"/>
    </source>
</evidence>
<reference evidence="6" key="2">
    <citation type="journal article" date="2019" name="MicrobiologyOpen">
        <title>High-quality draft genome sequence of Gaiella occulta isolated from a 150 meter deep mineral water borehole and comparison with the genome sequences of other deep-branching lineages of the phylum Actinobacteria.</title>
        <authorList>
            <person name="Severino R."/>
            <person name="Froufe H.J.C."/>
            <person name="Barroso C."/>
            <person name="Albuquerque L."/>
            <person name="Lobo-da-Cunha A."/>
            <person name="da Costa M.S."/>
            <person name="Egas C."/>
        </authorList>
    </citation>
    <scope>NUCLEOTIDE SEQUENCE [LARGE SCALE GENOMIC DNA]</scope>
    <source>
        <strain evidence="6">F2-233</strain>
    </source>
</reference>
<evidence type="ECO:0000256" key="2">
    <source>
        <dbReference type="ARBA" id="ARBA00022679"/>
    </source>
</evidence>
<protein>
    <submittedName>
        <fullName evidence="5">Glycosyltransferase</fullName>
    </submittedName>
</protein>
<dbReference type="RefSeq" id="WP_181813520.1">
    <property type="nucleotide sequence ID" value="NZ_QQZY01000004.1"/>
</dbReference>
<dbReference type="EMBL" id="QQZY01000004">
    <property type="protein sequence ID" value="RDI74269.1"/>
    <property type="molecule type" value="Genomic_DNA"/>
</dbReference>
<dbReference type="InterPro" id="IPR050194">
    <property type="entry name" value="Glycosyltransferase_grp1"/>
</dbReference>
<evidence type="ECO:0000313" key="6">
    <source>
        <dbReference type="Proteomes" id="UP000254134"/>
    </source>
</evidence>
<gene>
    <name evidence="5" type="ORF">Gocc_1845</name>
</gene>
<dbReference type="Pfam" id="PF00534">
    <property type="entry name" value="Glycos_transf_1"/>
    <property type="match status" value="1"/>
</dbReference>
<organism evidence="5 6">
    <name type="scientific">Gaiella occulta</name>
    <dbReference type="NCBI Taxonomy" id="1002870"/>
    <lineage>
        <taxon>Bacteria</taxon>
        <taxon>Bacillati</taxon>
        <taxon>Actinomycetota</taxon>
        <taxon>Thermoleophilia</taxon>
        <taxon>Gaiellales</taxon>
        <taxon>Gaiellaceae</taxon>
        <taxon>Gaiella</taxon>
    </lineage>
</organism>
<keyword evidence="6" id="KW-1185">Reference proteome</keyword>
<dbReference type="AlphaFoldDB" id="A0A7M2YXG0"/>
<dbReference type="Gene3D" id="3.40.50.2000">
    <property type="entry name" value="Glycogen Phosphorylase B"/>
    <property type="match status" value="2"/>
</dbReference>
<dbReference type="Pfam" id="PF13579">
    <property type="entry name" value="Glyco_trans_4_4"/>
    <property type="match status" value="1"/>
</dbReference>
<accession>A0A7M2YXG0</accession>
<dbReference type="GO" id="GO:0016758">
    <property type="term" value="F:hexosyltransferase activity"/>
    <property type="evidence" value="ECO:0007669"/>
    <property type="project" value="TreeGrafter"/>
</dbReference>
<evidence type="ECO:0000313" key="5">
    <source>
        <dbReference type="EMBL" id="RDI74269.1"/>
    </source>
</evidence>
<keyword evidence="1" id="KW-0328">Glycosyltransferase</keyword>
<comment type="caution">
    <text evidence="5">The sequence shown here is derived from an EMBL/GenBank/DDBJ whole genome shotgun (WGS) entry which is preliminary data.</text>
</comment>
<dbReference type="SUPFAM" id="SSF53756">
    <property type="entry name" value="UDP-Glycosyltransferase/glycogen phosphorylase"/>
    <property type="match status" value="1"/>
</dbReference>
<feature type="domain" description="Glycosyl transferase family 1" evidence="3">
    <location>
        <begin position="216"/>
        <end position="375"/>
    </location>
</feature>
<reference evidence="5 6" key="1">
    <citation type="submission" date="2018-07" db="EMBL/GenBank/DDBJ databases">
        <title>High-quality-draft genome sequence of Gaiella occulta.</title>
        <authorList>
            <person name="Severino R."/>
            <person name="Froufe H.J.C."/>
            <person name="Rainey F.A."/>
            <person name="Barroso C."/>
            <person name="Albuquerque L."/>
            <person name="Lobo-Da-Cunha A."/>
            <person name="Da Costa M.S."/>
            <person name="Egas C."/>
        </authorList>
    </citation>
    <scope>NUCLEOTIDE SEQUENCE [LARGE SCALE GENOMIC DNA]</scope>
    <source>
        <strain evidence="5 6">F2-233</strain>
    </source>
</reference>
<evidence type="ECO:0000259" key="4">
    <source>
        <dbReference type="Pfam" id="PF13579"/>
    </source>
</evidence>
<name>A0A7M2YXG0_9ACTN</name>
<proteinExistence type="predicted"/>
<dbReference type="CDD" id="cd03794">
    <property type="entry name" value="GT4_WbuB-like"/>
    <property type="match status" value="1"/>
</dbReference>
<dbReference type="InterPro" id="IPR028098">
    <property type="entry name" value="Glyco_trans_4-like_N"/>
</dbReference>
<dbReference type="PANTHER" id="PTHR45947:SF3">
    <property type="entry name" value="SULFOQUINOVOSYL TRANSFERASE SQD2"/>
    <property type="match status" value="1"/>
</dbReference>
<feature type="domain" description="Glycosyltransferase subfamily 4-like N-terminal" evidence="4">
    <location>
        <begin position="25"/>
        <end position="194"/>
    </location>
</feature>
<sequence length="405" mass="45285">MNRRPRILVLNQYYKPGVEATANLLAELCEALAQEFEITVVTGRLNPYPDLPSDEMVDGVRVIRTRSTAFDRTKLHLRAVNYATYLADSVLRSLTLPRPDAVVTLTDPPMIGDVGLAVARRFRVPLMVVSEDVFPEIAVELKRLENPVLIRMLREMVSLYLRRADQVVAIGETMRLRLQEKGASADRIAVIENWVDTRRIVPRSRDTAWAREHDLVDRFVVMHSGNIGHANDLVTLIRAATFLRDLPDLRLVVIGFGALQTVVRDVADRLEVDVAFLPYQPRDILPESLSSADIHYVGLARGLSGFVVPSRAYGIMAAGRPMLVSADEDSETVRIARAQRCGVVVPPGRPELVAGAIRDAYEGRFDLDEMGRRGRAYVEREADREVAVARYRDVLARLVPSSSAR</sequence>
<dbReference type="GO" id="GO:1901137">
    <property type="term" value="P:carbohydrate derivative biosynthetic process"/>
    <property type="evidence" value="ECO:0007669"/>
    <property type="project" value="UniProtKB-ARBA"/>
</dbReference>
<dbReference type="InterPro" id="IPR001296">
    <property type="entry name" value="Glyco_trans_1"/>
</dbReference>
<keyword evidence="2 5" id="KW-0808">Transferase</keyword>
<dbReference type="PANTHER" id="PTHR45947">
    <property type="entry name" value="SULFOQUINOVOSYL TRANSFERASE SQD2"/>
    <property type="match status" value="1"/>
</dbReference>
<dbReference type="Proteomes" id="UP000254134">
    <property type="component" value="Unassembled WGS sequence"/>
</dbReference>